<dbReference type="PANTHER" id="PTHR46696">
    <property type="entry name" value="P450, PUTATIVE (EUROFUNG)-RELATED"/>
    <property type="match status" value="1"/>
</dbReference>
<name>A0ABQ3KQV6_9PSEU</name>
<dbReference type="PANTHER" id="PTHR46696:SF1">
    <property type="entry name" value="CYTOCHROME P450 YJIB-RELATED"/>
    <property type="match status" value="1"/>
</dbReference>
<proteinExistence type="inferred from homology"/>
<evidence type="ECO:0000313" key="3">
    <source>
        <dbReference type="Proteomes" id="UP000649955"/>
    </source>
</evidence>
<dbReference type="InterPro" id="IPR036396">
    <property type="entry name" value="Cyt_P450_sf"/>
</dbReference>
<reference evidence="3" key="1">
    <citation type="journal article" date="2019" name="Int. J. Syst. Evol. Microbiol.">
        <title>The Global Catalogue of Microorganisms (GCM) 10K type strain sequencing project: providing services to taxonomists for standard genome sequencing and annotation.</title>
        <authorList>
            <consortium name="The Broad Institute Genomics Platform"/>
            <consortium name="The Broad Institute Genome Sequencing Center for Infectious Disease"/>
            <person name="Wu L."/>
            <person name="Ma J."/>
        </authorList>
    </citation>
    <scope>NUCLEOTIDE SEQUENCE [LARGE SCALE GENOMIC DNA]</scope>
    <source>
        <strain evidence="3">CGMCC 4.7680</strain>
    </source>
</reference>
<protein>
    <submittedName>
        <fullName evidence="2">Cytochrome P450</fullName>
    </submittedName>
</protein>
<comment type="similarity">
    <text evidence="1">Belongs to the cytochrome P450 family.</text>
</comment>
<comment type="caution">
    <text evidence="2">The sequence shown here is derived from an EMBL/GenBank/DDBJ whole genome shotgun (WGS) entry which is preliminary data.</text>
</comment>
<dbReference type="Proteomes" id="UP000649955">
    <property type="component" value="Unassembled WGS sequence"/>
</dbReference>
<dbReference type="EMBL" id="BNAW01000046">
    <property type="protein sequence ID" value="GHG39255.1"/>
    <property type="molecule type" value="Genomic_DNA"/>
</dbReference>
<keyword evidence="3" id="KW-1185">Reference proteome</keyword>
<evidence type="ECO:0000313" key="2">
    <source>
        <dbReference type="EMBL" id="GHG39255.1"/>
    </source>
</evidence>
<dbReference type="InterPro" id="IPR017972">
    <property type="entry name" value="Cyt_P450_CS"/>
</dbReference>
<evidence type="ECO:0000256" key="1">
    <source>
        <dbReference type="ARBA" id="ARBA00010617"/>
    </source>
</evidence>
<dbReference type="PROSITE" id="PS00086">
    <property type="entry name" value="CYTOCHROME_P450"/>
    <property type="match status" value="1"/>
</dbReference>
<dbReference type="Gene3D" id="1.10.630.10">
    <property type="entry name" value="Cytochrome P450"/>
    <property type="match status" value="2"/>
</dbReference>
<dbReference type="SUPFAM" id="SSF48264">
    <property type="entry name" value="Cytochrome P450"/>
    <property type="match status" value="1"/>
</dbReference>
<organism evidence="2 3">
    <name type="scientific">Amycolatopsis bullii</name>
    <dbReference type="NCBI Taxonomy" id="941987"/>
    <lineage>
        <taxon>Bacteria</taxon>
        <taxon>Bacillati</taxon>
        <taxon>Actinomycetota</taxon>
        <taxon>Actinomycetes</taxon>
        <taxon>Pseudonocardiales</taxon>
        <taxon>Pseudonocardiaceae</taxon>
        <taxon>Amycolatopsis</taxon>
    </lineage>
</organism>
<gene>
    <name evidence="2" type="ORF">GCM10017567_70700</name>
</gene>
<sequence length="322" mass="33583">MVRERRGQDVVRDFCGRHGPILPYRVEAMDEFERHGIGVVSGRDACARALRSPALTSDPGGGSPSVLLRDGDEHTRVRAVLREIIAGLEPVPASVRTSIEDVVAGLGTSFDLVHDFARPVAGVVTSAVLGVDLDDGFLDRLEAATANLDVLGGGDRAGQAAAFRLAVQLSRTPAGPGGLTALREAHAAGRLDEDELMINAVVLAHAAYENSLNFLACAGLELATSGPRTVRELVTAICPARYVLRFGPHGPVAISLTDGLPFGLGRHACPGSGVAVAEGEIALTALAEVLGGGCRVGEVRWKNHPIFHGLASAHVVVSEKQG</sequence>
<accession>A0ABQ3KQV6</accession>